<dbReference type="GeneID" id="24862653"/>
<proteinExistence type="predicted"/>
<dbReference type="Proteomes" id="UP000033111">
    <property type="component" value="Chromosome"/>
</dbReference>
<evidence type="ECO:0000313" key="1">
    <source>
        <dbReference type="EMBL" id="AKB30423.1"/>
    </source>
</evidence>
<dbReference type="InterPro" id="IPR003745">
    <property type="entry name" value="DUF166"/>
</dbReference>
<name>A0A0E3P8Z0_9EURY</name>
<organism evidence="1 2">
    <name type="scientific">Methanosarcina siciliae T4/M</name>
    <dbReference type="NCBI Taxonomy" id="1434120"/>
    <lineage>
        <taxon>Archaea</taxon>
        <taxon>Methanobacteriati</taxon>
        <taxon>Methanobacteriota</taxon>
        <taxon>Stenosarchaea group</taxon>
        <taxon>Methanomicrobia</taxon>
        <taxon>Methanosarcinales</taxon>
        <taxon>Methanosarcinaceae</taxon>
        <taxon>Methanosarcina</taxon>
    </lineage>
</organism>
<dbReference type="Pfam" id="PF02593">
    <property type="entry name" value="DUF166"/>
    <property type="match status" value="1"/>
</dbReference>
<dbReference type="KEGG" id="msw:MSSIT_3704"/>
<dbReference type="AlphaFoldDB" id="A0A0E3P8Z0"/>
<reference evidence="1 2" key="1">
    <citation type="submission" date="2014-07" db="EMBL/GenBank/DDBJ databases">
        <title>Methanogenic archaea and the global carbon cycle.</title>
        <authorList>
            <person name="Henriksen J.R."/>
            <person name="Luke J."/>
            <person name="Reinhart S."/>
            <person name="Benedict M.N."/>
            <person name="Youngblut N.D."/>
            <person name="Metcalf M.E."/>
            <person name="Whitaker R.J."/>
            <person name="Metcalf W.W."/>
        </authorList>
    </citation>
    <scope>NUCLEOTIDE SEQUENCE [LARGE SCALE GENOMIC DNA]</scope>
    <source>
        <strain evidence="1 2">T4/M</strain>
    </source>
</reference>
<dbReference type="OrthoDB" id="146618at2157"/>
<dbReference type="PATRIC" id="fig|1434120.4.peg.4805"/>
<keyword evidence="2" id="KW-1185">Reference proteome</keyword>
<dbReference type="EMBL" id="CP009506">
    <property type="protein sequence ID" value="AKB30423.1"/>
    <property type="molecule type" value="Genomic_DNA"/>
</dbReference>
<dbReference type="HOGENOM" id="CLU_110109_0_0_2"/>
<sequence>MTVIGVITRGKYGHRLIDTIKEHSDFSVVTADLPEFVPVFIEEPDEFLDSLNFDRGVFSAEIVVTYSLHPDLTSAIAKLAAEAGVRSLIIPGGPSRASVTELNRISEASGMDIEVDEICCTLEPNSANSPFAEIFGSPVLKVKTENGKIAKVDVIKGAPCGSTWYMAKEIVGVPVKDAPPKAGLLIQQYPCRASRGEMGGIHESGELHKQAFIKALENEE</sequence>
<dbReference type="RefSeq" id="WP_048174125.1">
    <property type="nucleotide sequence ID" value="NZ_CP009506.1"/>
</dbReference>
<accession>A0A0E3P8Z0</accession>
<protein>
    <submittedName>
        <fullName evidence="1">Thymidylate synthase</fullName>
    </submittedName>
</protein>
<gene>
    <name evidence="1" type="ORF">MSSIT_3704</name>
</gene>
<evidence type="ECO:0000313" key="2">
    <source>
        <dbReference type="Proteomes" id="UP000033111"/>
    </source>
</evidence>